<dbReference type="Gene3D" id="3.30.710.10">
    <property type="entry name" value="Potassium Channel Kv1.1, Chain A"/>
    <property type="match status" value="1"/>
</dbReference>
<feature type="region of interest" description="Disordered" evidence="1">
    <location>
        <begin position="1"/>
        <end position="26"/>
    </location>
</feature>
<dbReference type="GeneID" id="136809614"/>
<keyword evidence="4" id="KW-1185">Reference proteome</keyword>
<dbReference type="PROSITE" id="PS50097">
    <property type="entry name" value="BTB"/>
    <property type="match status" value="1"/>
</dbReference>
<accession>A0A7M5WSI2</accession>
<dbReference type="EnsemblMetazoa" id="CLYHEMT010310.1">
    <property type="protein sequence ID" value="CLYHEMP010310.1"/>
    <property type="gene ID" value="CLYHEMG010310"/>
</dbReference>
<dbReference type="InterPro" id="IPR045890">
    <property type="entry name" value="POB1-like"/>
</dbReference>
<dbReference type="Pfam" id="PF00651">
    <property type="entry name" value="BTB"/>
    <property type="match status" value="1"/>
</dbReference>
<dbReference type="InterPro" id="IPR000210">
    <property type="entry name" value="BTB/POZ_dom"/>
</dbReference>
<dbReference type="RefSeq" id="XP_066922256.1">
    <property type="nucleotide sequence ID" value="XM_067066155.1"/>
</dbReference>
<evidence type="ECO:0000259" key="2">
    <source>
        <dbReference type="PROSITE" id="PS50097"/>
    </source>
</evidence>
<proteinExistence type="predicted"/>
<sequence length="725" mass="83461">MTSMETMEVNGDAPPPQTQPQLESGTASFDEGFENFFNNQTLSDRVLYICETEKVECYSGGAPCGRSKRKNVVVNDEGLENCLFKRIKQEDTVAEEAGCSYNTSVISLVPCHTNTNNIEVSTNPLIQQIKIEEDTDYDVMEILPTSSEDTQHVVGDDEIVDEENHADEQQQQAGDVEITENAAAEPARNDFDITRNNVELTRDKVELTKDNVEGHKEDESSPTSRRPVENELQTPEGGEKVAEASSTVPEEQEETQQQIPADEVVEETTFDPTSTSIEESTPQPLNVPKRTYTLETKVLRETRVFVHSIILAAKSEFFKCLFSTSGMKETNQQEVKLEVGRNETDTLLTMLRCFYNRNYINRNSLDVVIKVCHMAMKYCFDGLIDKCLDVFANRSCQITETEDFNRINNMIDKIKTGFSQHKPKCQSVQSKCHEFILKHFQKLDDCFEVTPCKLFQLQLESMSLFINPNVQRSICNQHAHGNMFLYVMQRWVKFHVIKHNLYADDEANAQLKLDTLSFIEKLLRSVSLTNITTDFLNNVLNYEISSFNIWPGYKEWYIRALQNHLFNNLNNRPSQNKTFPALSRQRELKYTRQERNADIFSMTPVIVNGFEIGIYLRIREDRKVHMLCKCKNFFVNKMGFDKAVLTFCLKGLLKLNTNSTLWKEPFPRQFQSHPGAPMFNDRFTYSYKQSTMCLQMYSLCKLSPAVYNIAKRSGFLIEFEIQQLH</sequence>
<dbReference type="AlphaFoldDB" id="A0A7M5WSI2"/>
<feature type="domain" description="BTB" evidence="2">
    <location>
        <begin position="290"/>
        <end position="363"/>
    </location>
</feature>
<dbReference type="InterPro" id="IPR011333">
    <property type="entry name" value="SKP1/BTB/POZ_sf"/>
</dbReference>
<protein>
    <recommendedName>
        <fullName evidence="2">BTB domain-containing protein</fullName>
    </recommendedName>
</protein>
<evidence type="ECO:0000256" key="1">
    <source>
        <dbReference type="SAM" id="MobiDB-lite"/>
    </source>
</evidence>
<feature type="compositionally biased region" description="Basic and acidic residues" evidence="1">
    <location>
        <begin position="202"/>
        <end position="219"/>
    </location>
</feature>
<evidence type="ECO:0000313" key="4">
    <source>
        <dbReference type="Proteomes" id="UP000594262"/>
    </source>
</evidence>
<dbReference type="SMART" id="SM00225">
    <property type="entry name" value="BTB"/>
    <property type="match status" value="1"/>
</dbReference>
<feature type="region of interest" description="Disordered" evidence="1">
    <location>
        <begin position="202"/>
        <end position="267"/>
    </location>
</feature>
<dbReference type="PANTHER" id="PTHR46336:SF3">
    <property type="entry name" value="BTB_POZ DOMAIN-CONTAINING PROTEIN POB1"/>
    <property type="match status" value="1"/>
</dbReference>
<evidence type="ECO:0000313" key="3">
    <source>
        <dbReference type="EnsemblMetazoa" id="CLYHEMP010310.1"/>
    </source>
</evidence>
<dbReference type="OrthoDB" id="5982674at2759"/>
<reference evidence="3" key="1">
    <citation type="submission" date="2021-01" db="UniProtKB">
        <authorList>
            <consortium name="EnsemblMetazoa"/>
        </authorList>
    </citation>
    <scope>IDENTIFICATION</scope>
</reference>
<dbReference type="Proteomes" id="UP000594262">
    <property type="component" value="Unplaced"/>
</dbReference>
<dbReference type="SUPFAM" id="SSF54695">
    <property type="entry name" value="POZ domain"/>
    <property type="match status" value="1"/>
</dbReference>
<name>A0A7M5WSI2_9CNID</name>
<organism evidence="3 4">
    <name type="scientific">Clytia hemisphaerica</name>
    <dbReference type="NCBI Taxonomy" id="252671"/>
    <lineage>
        <taxon>Eukaryota</taxon>
        <taxon>Metazoa</taxon>
        <taxon>Cnidaria</taxon>
        <taxon>Hydrozoa</taxon>
        <taxon>Hydroidolina</taxon>
        <taxon>Leptothecata</taxon>
        <taxon>Obeliida</taxon>
        <taxon>Clytiidae</taxon>
        <taxon>Clytia</taxon>
    </lineage>
</organism>
<dbReference type="PANTHER" id="PTHR46336">
    <property type="entry name" value="OS02G0260700 PROTEIN"/>
    <property type="match status" value="1"/>
</dbReference>